<dbReference type="PANTHER" id="PTHR43383:SF2">
    <property type="entry name" value="AMIDOHYDROLASE 2 FAMILY PROTEIN"/>
    <property type="match status" value="1"/>
</dbReference>
<proteinExistence type="predicted"/>
<gene>
    <name evidence="2" type="ORF">KK1_017396</name>
    <name evidence="3" type="ORF">KK1_017409</name>
</gene>
<evidence type="ECO:0000259" key="1">
    <source>
        <dbReference type="Pfam" id="PF07727"/>
    </source>
</evidence>
<evidence type="ECO:0000313" key="4">
    <source>
        <dbReference type="Proteomes" id="UP000075243"/>
    </source>
</evidence>
<dbReference type="Gramene" id="C.cajan_16893.t">
    <property type="protein sequence ID" value="C.cajan_16893.t.cds1"/>
    <property type="gene ID" value="C.cajan_16893"/>
</dbReference>
<sequence length="238" mass="27490">MNAEIQALESNHTWVLTELPLNKSSIGCRWVYKIKHRADGSIERYKARLVAKGYTQIEVQDYLDTFSPVAKLTTVRLLLALAATQQWHLRQLEVNNAFLHGDLHEETYMILPRGMYQDKQGMVCKLQKSLYGLKQASRQWHARLSTFLSSHGYTQCDTDYSLFLKHHQQSFTVILVYVDDIVLTGNDLTEIKTITNLLDLAFKIKDLGDLMFFLGFEVSRTKAGINFCQKEICFRYPS</sequence>
<keyword evidence="4" id="KW-1185">Reference proteome</keyword>
<evidence type="ECO:0000313" key="2">
    <source>
        <dbReference type="EMBL" id="KYP62839.1"/>
    </source>
</evidence>
<dbReference type="PANTHER" id="PTHR43383">
    <property type="entry name" value="NODULIN 6"/>
    <property type="match status" value="1"/>
</dbReference>
<organism evidence="2 4">
    <name type="scientific">Cajanus cajan</name>
    <name type="common">Pigeon pea</name>
    <name type="synonym">Cajanus indicus</name>
    <dbReference type="NCBI Taxonomy" id="3821"/>
    <lineage>
        <taxon>Eukaryota</taxon>
        <taxon>Viridiplantae</taxon>
        <taxon>Streptophyta</taxon>
        <taxon>Embryophyta</taxon>
        <taxon>Tracheophyta</taxon>
        <taxon>Spermatophyta</taxon>
        <taxon>Magnoliopsida</taxon>
        <taxon>eudicotyledons</taxon>
        <taxon>Gunneridae</taxon>
        <taxon>Pentapetalae</taxon>
        <taxon>rosids</taxon>
        <taxon>fabids</taxon>
        <taxon>Fabales</taxon>
        <taxon>Fabaceae</taxon>
        <taxon>Papilionoideae</taxon>
        <taxon>50 kb inversion clade</taxon>
        <taxon>NPAAA clade</taxon>
        <taxon>indigoferoid/millettioid clade</taxon>
        <taxon>Phaseoleae</taxon>
        <taxon>Cajanus</taxon>
    </lineage>
</organism>
<accession>A0A151T711</accession>
<dbReference type="Proteomes" id="UP000075243">
    <property type="component" value="Chromosome 8"/>
</dbReference>
<feature type="domain" description="Reverse transcriptase Ty1/copia-type" evidence="1">
    <location>
        <begin position="11"/>
        <end position="231"/>
    </location>
</feature>
<dbReference type="Pfam" id="PF07727">
    <property type="entry name" value="RVT_2"/>
    <property type="match status" value="1"/>
</dbReference>
<reference evidence="2 4" key="1">
    <citation type="journal article" date="2012" name="Nat. Biotechnol.">
        <title>Draft genome sequence of pigeonpea (Cajanus cajan), an orphan legume crop of resource-poor farmers.</title>
        <authorList>
            <person name="Varshney R.K."/>
            <person name="Chen W."/>
            <person name="Li Y."/>
            <person name="Bharti A.K."/>
            <person name="Saxena R.K."/>
            <person name="Schlueter J.A."/>
            <person name="Donoghue M.T."/>
            <person name="Azam S."/>
            <person name="Fan G."/>
            <person name="Whaley A.M."/>
            <person name="Farmer A.D."/>
            <person name="Sheridan J."/>
            <person name="Iwata A."/>
            <person name="Tuteja R."/>
            <person name="Penmetsa R.V."/>
            <person name="Wu W."/>
            <person name="Upadhyaya H.D."/>
            <person name="Yang S.P."/>
            <person name="Shah T."/>
            <person name="Saxena K.B."/>
            <person name="Michael T."/>
            <person name="McCombie W.R."/>
            <person name="Yang B."/>
            <person name="Zhang G."/>
            <person name="Yang H."/>
            <person name="Wang J."/>
            <person name="Spillane C."/>
            <person name="Cook D.R."/>
            <person name="May G.D."/>
            <person name="Xu X."/>
            <person name="Jackson S.A."/>
        </authorList>
    </citation>
    <scope>NUCLEOTIDE SEQUENCE [LARGE SCALE GENOMIC DNA]</scope>
    <source>
        <strain evidence="4">cv. Asha</strain>
    </source>
</reference>
<name>A0A151T711_CAJCA</name>
<dbReference type="EMBL" id="CM003610">
    <property type="protein sequence ID" value="KYP62851.1"/>
    <property type="molecule type" value="Genomic_DNA"/>
</dbReference>
<dbReference type="SUPFAM" id="SSF56672">
    <property type="entry name" value="DNA/RNA polymerases"/>
    <property type="match status" value="1"/>
</dbReference>
<dbReference type="InterPro" id="IPR013103">
    <property type="entry name" value="RVT_2"/>
</dbReference>
<dbReference type="EMBL" id="CM003610">
    <property type="protein sequence ID" value="KYP62839.1"/>
    <property type="molecule type" value="Genomic_DNA"/>
</dbReference>
<evidence type="ECO:0000313" key="3">
    <source>
        <dbReference type="EMBL" id="KYP62851.1"/>
    </source>
</evidence>
<protein>
    <submittedName>
        <fullName evidence="2">Retrovirus-related Pol polyprotein from transposon TNT 1-94</fullName>
    </submittedName>
</protein>
<dbReference type="Gramene" id="C.cajan_16906.t">
    <property type="protein sequence ID" value="C.cajan_16906.t.cds1"/>
    <property type="gene ID" value="C.cajan_16906"/>
</dbReference>
<dbReference type="AlphaFoldDB" id="A0A151T711"/>
<dbReference type="InterPro" id="IPR043502">
    <property type="entry name" value="DNA/RNA_pol_sf"/>
</dbReference>